<evidence type="ECO:0000256" key="11">
    <source>
        <dbReference type="SAM" id="SignalP"/>
    </source>
</evidence>
<feature type="coiled-coil region" evidence="9">
    <location>
        <begin position="424"/>
        <end position="460"/>
    </location>
</feature>
<dbReference type="Proteomes" id="UP000765802">
    <property type="component" value="Unassembled WGS sequence"/>
</dbReference>
<dbReference type="SUPFAM" id="SSF55874">
    <property type="entry name" value="ATPase domain of HSP90 chaperone/DNA topoisomerase II/histidine kinase"/>
    <property type="match status" value="1"/>
</dbReference>
<dbReference type="InterPro" id="IPR036890">
    <property type="entry name" value="HATPase_C_sf"/>
</dbReference>
<dbReference type="InterPro" id="IPR011712">
    <property type="entry name" value="Sig_transdc_His_kin_sub3_dim/P"/>
</dbReference>
<gene>
    <name evidence="13" type="ORF">BC349_05340</name>
</gene>
<comment type="caution">
    <text evidence="13">The sequence shown here is derived from an EMBL/GenBank/DDBJ whole genome shotgun (WGS) entry which is preliminary data.</text>
</comment>
<keyword evidence="6" id="KW-0418">Kinase</keyword>
<keyword evidence="10" id="KW-0812">Transmembrane</keyword>
<dbReference type="SMART" id="SM00387">
    <property type="entry name" value="HATPase_c"/>
    <property type="match status" value="1"/>
</dbReference>
<dbReference type="InterPro" id="IPR005467">
    <property type="entry name" value="His_kinase_dom"/>
</dbReference>
<dbReference type="PROSITE" id="PS50109">
    <property type="entry name" value="HIS_KIN"/>
    <property type="match status" value="1"/>
</dbReference>
<comment type="catalytic activity">
    <reaction evidence="1">
        <text>ATP + protein L-histidine = ADP + protein N-phospho-L-histidine.</text>
        <dbReference type="EC" id="2.7.13.3"/>
    </reaction>
</comment>
<keyword evidence="8" id="KW-0902">Two-component regulatory system</keyword>
<feature type="transmembrane region" description="Helical" evidence="10">
    <location>
        <begin position="400"/>
        <end position="420"/>
    </location>
</feature>
<keyword evidence="5" id="KW-0547">Nucleotide-binding</keyword>
<keyword evidence="14" id="KW-1185">Reference proteome</keyword>
<feature type="domain" description="Histidine kinase" evidence="12">
    <location>
        <begin position="563"/>
        <end position="651"/>
    </location>
</feature>
<evidence type="ECO:0000256" key="7">
    <source>
        <dbReference type="ARBA" id="ARBA00022840"/>
    </source>
</evidence>
<dbReference type="Gene3D" id="3.30.565.10">
    <property type="entry name" value="Histidine kinase-like ATPase, C-terminal domain"/>
    <property type="match status" value="1"/>
</dbReference>
<sequence>MMIYWRIISLVAVIFFCSNSIRAQQALVDSVGKRLQQNLPDSARAKDMIYHAMYMEPVNMEKAHQLYRSAVEFSISKRLWYYAGVALRYEAIPFYIQGKRQQELDNLLKAEKLFLKSGHHNAKSELAATYGNFSDYYRAIEKFDSAVYYSLSAIRIQEEIKLNNKLLIYYVNIAMIYQQLKLKDKQKEYVDKALKLARQLNAAPGLFLACMQATHYYTETGEYLKAKNYIDSARIYFNDNMDFSRKQSYYLLAAVSFQNLNAYDSAAYFYQQAHDLAKKHNSRWNMIDPLLQMGNIKTKQTDYVNAEKYLKQGIEYAEKDSAKTFLKEGFKYLSDLYLSTGRYVEALESYKKYTAVKDTLLNEERRNYILDLEEKYEAEKKDVQLQLQQAVIKQQSNQNYALMAGTLALGIILFSSYRVYGQRRKIQQQRIHELESEKQLAATEAVLKGEEQERTRLARDLHDGLGGMLAGIKYSFNTMKGNLVMTPENAQAFERSMDMLDSSIKEMRRVAQNMMPEVLLRYGLEAALKDHFTEINKSGIMKIVHQTIGAENRQLDQTTTFALYRIIQELISNAIRHSGASDVLVQTFWEPEKIIVNVEDNGKGFDIAALKEAEGIGWKNIRSRVDFLKGAIEVQSTPGRGTFVNLEFITT</sequence>
<feature type="signal peptide" evidence="11">
    <location>
        <begin position="1"/>
        <end position="23"/>
    </location>
</feature>
<accession>A0ABR7M5S8</accession>
<keyword evidence="10" id="KW-1133">Transmembrane helix</keyword>
<organism evidence="13 14">
    <name type="scientific">Flavihumibacter stibioxidans</name>
    <dbReference type="NCBI Taxonomy" id="1834163"/>
    <lineage>
        <taxon>Bacteria</taxon>
        <taxon>Pseudomonadati</taxon>
        <taxon>Bacteroidota</taxon>
        <taxon>Chitinophagia</taxon>
        <taxon>Chitinophagales</taxon>
        <taxon>Chitinophagaceae</taxon>
        <taxon>Flavihumibacter</taxon>
    </lineage>
</organism>
<proteinExistence type="predicted"/>
<keyword evidence="3" id="KW-0597">Phosphoprotein</keyword>
<keyword evidence="10" id="KW-0472">Membrane</keyword>
<dbReference type="EC" id="2.7.13.3" evidence="2"/>
<evidence type="ECO:0000256" key="10">
    <source>
        <dbReference type="SAM" id="Phobius"/>
    </source>
</evidence>
<evidence type="ECO:0000313" key="14">
    <source>
        <dbReference type="Proteomes" id="UP000765802"/>
    </source>
</evidence>
<evidence type="ECO:0000256" key="3">
    <source>
        <dbReference type="ARBA" id="ARBA00022553"/>
    </source>
</evidence>
<evidence type="ECO:0000256" key="2">
    <source>
        <dbReference type="ARBA" id="ARBA00012438"/>
    </source>
</evidence>
<dbReference type="SUPFAM" id="SSF48452">
    <property type="entry name" value="TPR-like"/>
    <property type="match status" value="1"/>
</dbReference>
<keyword evidence="4" id="KW-0808">Transferase</keyword>
<dbReference type="Gene3D" id="1.25.40.10">
    <property type="entry name" value="Tetratricopeptide repeat domain"/>
    <property type="match status" value="2"/>
</dbReference>
<dbReference type="Pfam" id="PF07730">
    <property type="entry name" value="HisKA_3"/>
    <property type="match status" value="1"/>
</dbReference>
<evidence type="ECO:0000256" key="8">
    <source>
        <dbReference type="ARBA" id="ARBA00023012"/>
    </source>
</evidence>
<protein>
    <recommendedName>
        <fullName evidence="2">histidine kinase</fullName>
        <ecNumber evidence="2">2.7.13.3</ecNumber>
    </recommendedName>
</protein>
<dbReference type="InterPro" id="IPR019734">
    <property type="entry name" value="TPR_rpt"/>
</dbReference>
<keyword evidence="11" id="KW-0732">Signal</keyword>
<evidence type="ECO:0000313" key="13">
    <source>
        <dbReference type="EMBL" id="MBC6490377.1"/>
    </source>
</evidence>
<dbReference type="SMART" id="SM00028">
    <property type="entry name" value="TPR"/>
    <property type="match status" value="4"/>
</dbReference>
<evidence type="ECO:0000256" key="6">
    <source>
        <dbReference type="ARBA" id="ARBA00022777"/>
    </source>
</evidence>
<dbReference type="InterPro" id="IPR050482">
    <property type="entry name" value="Sensor_HK_TwoCompSys"/>
</dbReference>
<evidence type="ECO:0000256" key="4">
    <source>
        <dbReference type="ARBA" id="ARBA00022679"/>
    </source>
</evidence>
<evidence type="ECO:0000256" key="5">
    <source>
        <dbReference type="ARBA" id="ARBA00022741"/>
    </source>
</evidence>
<dbReference type="Gene3D" id="1.20.5.1930">
    <property type="match status" value="1"/>
</dbReference>
<feature type="chain" id="PRO_5046304320" description="histidine kinase" evidence="11">
    <location>
        <begin position="24"/>
        <end position="651"/>
    </location>
</feature>
<reference evidence="13 14" key="1">
    <citation type="submission" date="2016-07" db="EMBL/GenBank/DDBJ databases">
        <title>Genome analysis of Flavihumibacter stibioxidans YS-17.</title>
        <authorList>
            <person name="Shi K."/>
            <person name="Han Y."/>
            <person name="Wang G."/>
        </authorList>
    </citation>
    <scope>NUCLEOTIDE SEQUENCE [LARGE SCALE GENOMIC DNA]</scope>
    <source>
        <strain evidence="13 14">YS-17</strain>
    </source>
</reference>
<dbReference type="RefSeq" id="WP_187255683.1">
    <property type="nucleotide sequence ID" value="NZ_JBHULF010000006.1"/>
</dbReference>
<dbReference type="InterPro" id="IPR003594">
    <property type="entry name" value="HATPase_dom"/>
</dbReference>
<dbReference type="CDD" id="cd16917">
    <property type="entry name" value="HATPase_UhpB-NarQ-NarX-like"/>
    <property type="match status" value="1"/>
</dbReference>
<name>A0ABR7M5S8_9BACT</name>
<keyword evidence="9" id="KW-0175">Coiled coil</keyword>
<dbReference type="PANTHER" id="PTHR24421:SF10">
    <property type="entry name" value="NITRATE_NITRITE SENSOR PROTEIN NARQ"/>
    <property type="match status" value="1"/>
</dbReference>
<keyword evidence="7" id="KW-0067">ATP-binding</keyword>
<dbReference type="Pfam" id="PF02518">
    <property type="entry name" value="HATPase_c"/>
    <property type="match status" value="1"/>
</dbReference>
<evidence type="ECO:0000256" key="1">
    <source>
        <dbReference type="ARBA" id="ARBA00000085"/>
    </source>
</evidence>
<dbReference type="InterPro" id="IPR011990">
    <property type="entry name" value="TPR-like_helical_dom_sf"/>
</dbReference>
<evidence type="ECO:0000256" key="9">
    <source>
        <dbReference type="SAM" id="Coils"/>
    </source>
</evidence>
<dbReference type="EMBL" id="MBUA01000001">
    <property type="protein sequence ID" value="MBC6490377.1"/>
    <property type="molecule type" value="Genomic_DNA"/>
</dbReference>
<evidence type="ECO:0000259" key="12">
    <source>
        <dbReference type="PROSITE" id="PS50109"/>
    </source>
</evidence>
<dbReference type="PANTHER" id="PTHR24421">
    <property type="entry name" value="NITRATE/NITRITE SENSOR PROTEIN NARX-RELATED"/>
    <property type="match status" value="1"/>
</dbReference>
<dbReference type="Pfam" id="PF13181">
    <property type="entry name" value="TPR_8"/>
    <property type="match status" value="1"/>
</dbReference>